<dbReference type="Pfam" id="PF12705">
    <property type="entry name" value="PDDEXK_1"/>
    <property type="match status" value="1"/>
</dbReference>
<proteinExistence type="predicted"/>
<dbReference type="RefSeq" id="WP_086035689.1">
    <property type="nucleotide sequence ID" value="NZ_CP046051.1"/>
</dbReference>
<evidence type="ECO:0000256" key="6">
    <source>
        <dbReference type="ARBA" id="ARBA00022839"/>
    </source>
</evidence>
<dbReference type="SUPFAM" id="SSF52540">
    <property type="entry name" value="P-loop containing nucleoside triphosphate hydrolases"/>
    <property type="match status" value="2"/>
</dbReference>
<accession>A0A859DUL9</accession>
<keyword evidence="6" id="KW-0269">Exonuclease</keyword>
<evidence type="ECO:0000313" key="12">
    <source>
        <dbReference type="EMBL" id="QKO30946.1"/>
    </source>
</evidence>
<dbReference type="GO" id="GO:0005524">
    <property type="term" value="F:ATP binding"/>
    <property type="evidence" value="ECO:0007669"/>
    <property type="project" value="UniProtKB-KW"/>
</dbReference>
<keyword evidence="8" id="KW-0238">DNA-binding</keyword>
<dbReference type="EMBL" id="CP046051">
    <property type="protein sequence ID" value="QKN23983.1"/>
    <property type="molecule type" value="Genomic_DNA"/>
</dbReference>
<reference evidence="12" key="3">
    <citation type="journal article" date="2022" name="Int. J. Syst. Evol. Microbiol.">
        <title>Caproicibacterium lactatifermentans sp. nov., isolated from pit clay used for the production of Chinese strong aroma-type liquor.</title>
        <authorList>
            <person name="Wang H."/>
            <person name="Gu Y."/>
            <person name="Zhao D."/>
            <person name="Qiao Z."/>
            <person name="Zheng J."/>
            <person name="Gao J."/>
            <person name="Ren C."/>
            <person name="Xu Y."/>
        </authorList>
    </citation>
    <scope>NUCLEOTIDE SEQUENCE</scope>
    <source>
        <strain evidence="12">JNU-WLY1368</strain>
    </source>
</reference>
<gene>
    <name evidence="11" type="ORF">GJQ69_05500</name>
    <name evidence="12" type="ORF">GKP14_08040</name>
</gene>
<keyword evidence="9" id="KW-0234">DNA repair</keyword>
<evidence type="ECO:0000313" key="11">
    <source>
        <dbReference type="EMBL" id="QKN23983.1"/>
    </source>
</evidence>
<sequence>MLHLLLGRAGSGKTFSIRERLHSMAKGGQTQLFLLVPEQASFDNERALLKLLGPKDAQRVQVLSFSRLCDALARSYGGGAGRRLTDGGRVILMSQALEQIKDTLQFYRRSAQGTELIQMLLDANAEFKSCGISPRDLHNAAIQSDKSVLRQKLEELSQILDCYEALVAQSWVDPQDDLTRAAACLGKHSFFQGADVFIDEFQSFTKQQYGVLRFVMRQAQEVTVSLCTDTLEDSEHGMGLFSIVRQTAYSFIRLANEENVPVASPEKLPAGIRYYFDDLRELEAYFYRTENIQSAVTAKHVTLYEAANPYEEASFVASAIRHLLMKGQCRARDIAVVARDMDSYRDILDTALDTYEIPYFMDEARDITHEPLMRFVLAAFAAVRTGYDSETIFTYLKTNLTGITPDVTAVLENYCFTWQISGKTWHQPFTLNPDGFTGSFTPDEQKRLEGLEKARRQIINPLEAFAKVTLHTDGVSIAKAVYQLLQDAEVPKHLKELAAALEQAGSPSLADDTLRLWDVLMQVLDQCALVLGEQPIARSRFEELLRMVISDSQISSIPQGLDQVTVGAADRIRIESPKVVFLLDAAKEDFPKAPGTAGVFSFAERLSLIDGGLPLNDTMAGVDVQERFLAYAAVSAPSCHLYLSWPTVDTGGNTKLPSSIVTETQRILKNVSVQTAFTLPTAFFSSSRKAAFSQLARSWGQKADEQEATLQALFSQEQDAPQLAAVRRAAEHTPLCFAEQSRAKELFHADMRISASQAETYAKCPFQYFCQYGLQAKERRTAELDPMEYGSLMHDLLERLFSSFCAQELKDMQEEKLNQLILSFIYDYVNEKMGIHAENIPRFQHLLFRAAQAAFVIARHVAEELCQSEFVPSDFELPIGPQGVPGIHLALPDGGSVELIGKVDRVDTWEEEGHTWIRVIDYKTGQKRFALSDVLYGIDMQMLLYLAALCKNGKEKYKNPIPAGVLYMPASVSAVLVERTEEHKRDKQQKQLCMNGLICSDTKVIKAMEQGAGGKYIPVKQNKNGDYRKTDAMVTEKELNSILRYTEKQLQEMGRQLHSGNVQAMPLEDACQWCPYTSVCGHEENGPVREETVQKQNEILQQIHKEEGEKDR</sequence>
<evidence type="ECO:0000256" key="1">
    <source>
        <dbReference type="ARBA" id="ARBA00022722"/>
    </source>
</evidence>
<dbReference type="InterPro" id="IPR038726">
    <property type="entry name" value="PDDEXK_AddAB-type"/>
</dbReference>
<dbReference type="AlphaFoldDB" id="A0A859DUL9"/>
<evidence type="ECO:0000256" key="2">
    <source>
        <dbReference type="ARBA" id="ARBA00022741"/>
    </source>
</evidence>
<protein>
    <submittedName>
        <fullName evidence="11">Helicase</fullName>
    </submittedName>
</protein>
<dbReference type="GO" id="GO:0006310">
    <property type="term" value="P:DNA recombination"/>
    <property type="evidence" value="ECO:0007669"/>
    <property type="project" value="TreeGrafter"/>
</dbReference>
<keyword evidence="5 11" id="KW-0347">Helicase</keyword>
<evidence type="ECO:0000313" key="13">
    <source>
        <dbReference type="Proteomes" id="UP000501316"/>
    </source>
</evidence>
<dbReference type="Proteomes" id="UP000501316">
    <property type="component" value="Chromosome"/>
</dbReference>
<dbReference type="PANTHER" id="PTHR30591">
    <property type="entry name" value="RECBCD ENZYME SUBUNIT RECC"/>
    <property type="match status" value="1"/>
</dbReference>
<dbReference type="Pfam" id="PF21445">
    <property type="entry name" value="ADDB_N"/>
    <property type="match status" value="1"/>
</dbReference>
<dbReference type="EMBL" id="CP046161">
    <property type="protein sequence ID" value="QKO30946.1"/>
    <property type="molecule type" value="Genomic_DNA"/>
</dbReference>
<evidence type="ECO:0000256" key="5">
    <source>
        <dbReference type="ARBA" id="ARBA00022806"/>
    </source>
</evidence>
<feature type="domain" description="UvrD-like helicase C-terminal" evidence="10">
    <location>
        <begin position="270"/>
        <end position="571"/>
    </location>
</feature>
<evidence type="ECO:0000256" key="4">
    <source>
        <dbReference type="ARBA" id="ARBA00022801"/>
    </source>
</evidence>
<keyword evidence="2" id="KW-0547">Nucleotide-binding</keyword>
<dbReference type="PROSITE" id="PS51217">
    <property type="entry name" value="UVRD_HELICASE_CTER"/>
    <property type="match status" value="1"/>
</dbReference>
<keyword evidence="3" id="KW-0227">DNA damage</keyword>
<dbReference type="PANTHER" id="PTHR30591:SF1">
    <property type="entry name" value="RECBCD ENZYME SUBUNIT RECC"/>
    <property type="match status" value="1"/>
</dbReference>
<dbReference type="GO" id="GO:0003677">
    <property type="term" value="F:DNA binding"/>
    <property type="evidence" value="ECO:0007669"/>
    <property type="project" value="UniProtKB-KW"/>
</dbReference>
<dbReference type="InterPro" id="IPR027417">
    <property type="entry name" value="P-loop_NTPase"/>
</dbReference>
<dbReference type="InterPro" id="IPR011604">
    <property type="entry name" value="PDDEXK-like_dom_sf"/>
</dbReference>
<keyword evidence="7" id="KW-0067">ATP-binding</keyword>
<organism evidence="11 13">
    <name type="scientific">Caproicibacterium lactatifermentans</name>
    <dbReference type="NCBI Taxonomy" id="2666138"/>
    <lineage>
        <taxon>Bacteria</taxon>
        <taxon>Bacillati</taxon>
        <taxon>Bacillota</taxon>
        <taxon>Clostridia</taxon>
        <taxon>Eubacteriales</taxon>
        <taxon>Oscillospiraceae</taxon>
        <taxon>Caproicibacterium</taxon>
    </lineage>
</organism>
<evidence type="ECO:0000256" key="9">
    <source>
        <dbReference type="ARBA" id="ARBA00023204"/>
    </source>
</evidence>
<dbReference type="Gene3D" id="3.40.50.300">
    <property type="entry name" value="P-loop containing nucleotide triphosphate hydrolases"/>
    <property type="match status" value="4"/>
</dbReference>
<name>A0A859DUL9_9FIRM</name>
<dbReference type="GO" id="GO:0004527">
    <property type="term" value="F:exonuclease activity"/>
    <property type="evidence" value="ECO:0007669"/>
    <property type="project" value="UniProtKB-KW"/>
</dbReference>
<keyword evidence="4" id="KW-0378">Hydrolase</keyword>
<dbReference type="GO" id="GO:0006281">
    <property type="term" value="P:DNA repair"/>
    <property type="evidence" value="ECO:0007669"/>
    <property type="project" value="UniProtKB-KW"/>
</dbReference>
<keyword evidence="1" id="KW-0540">Nuclease</keyword>
<dbReference type="Gene3D" id="3.90.320.10">
    <property type="match status" value="1"/>
</dbReference>
<dbReference type="Proteomes" id="UP000509623">
    <property type="component" value="Chromosome"/>
</dbReference>
<dbReference type="GO" id="GO:0004386">
    <property type="term" value="F:helicase activity"/>
    <property type="evidence" value="ECO:0007669"/>
    <property type="project" value="UniProtKB-KW"/>
</dbReference>
<dbReference type="InterPro" id="IPR049035">
    <property type="entry name" value="ADDB_N"/>
</dbReference>
<evidence type="ECO:0000256" key="7">
    <source>
        <dbReference type="ARBA" id="ARBA00022840"/>
    </source>
</evidence>
<evidence type="ECO:0000256" key="3">
    <source>
        <dbReference type="ARBA" id="ARBA00022763"/>
    </source>
</evidence>
<dbReference type="KEGG" id="clf:GJQ69_05500"/>
<evidence type="ECO:0000259" key="10">
    <source>
        <dbReference type="PROSITE" id="PS51217"/>
    </source>
</evidence>
<reference evidence="13 14" key="1">
    <citation type="submission" date="2019-11" db="EMBL/GenBank/DDBJ databases">
        <authorList>
            <person name="Ren C."/>
            <person name="Wang H."/>
            <person name="Xu Y."/>
        </authorList>
    </citation>
    <scope>NUCLEOTIDE SEQUENCE [LARGE SCALE GENOMIC DNA]</scope>
    <source>
        <strain evidence="14">JNU-WLY1368</strain>
        <strain evidence="11 13">LBM 19010</strain>
    </source>
</reference>
<dbReference type="InterPro" id="IPR014017">
    <property type="entry name" value="DNA_helicase_UvrD-like_C"/>
</dbReference>
<evidence type="ECO:0000313" key="14">
    <source>
        <dbReference type="Proteomes" id="UP000509623"/>
    </source>
</evidence>
<reference evidence="12" key="2">
    <citation type="journal article" date="2021" name="Appl. Environ. Microbiol.">
        <title>Adaptability of a Caproate-Producing Bacterium Contributes to Its Dominance in an Anaerobic Fermentation System.</title>
        <authorList>
            <person name="Wang H."/>
            <person name="Gu Y."/>
            <person name="Zhou W."/>
            <person name="Zhao D."/>
            <person name="Qiao Z."/>
            <person name="Zheng J."/>
            <person name="Gao J."/>
            <person name="Chen X."/>
            <person name="Ren C."/>
            <person name="Xu Y."/>
        </authorList>
    </citation>
    <scope>NUCLEOTIDE SEQUENCE</scope>
    <source>
        <strain evidence="12">JNU-WLY1368</strain>
    </source>
</reference>
<keyword evidence="14" id="KW-1185">Reference proteome</keyword>
<evidence type="ECO:0000256" key="8">
    <source>
        <dbReference type="ARBA" id="ARBA00023125"/>
    </source>
</evidence>